<reference evidence="3 4" key="1">
    <citation type="submission" date="2016-11" db="EMBL/GenBank/DDBJ databases">
        <title>The macronuclear genome of Stentor coeruleus: a giant cell with tiny introns.</title>
        <authorList>
            <person name="Slabodnick M."/>
            <person name="Ruby J.G."/>
            <person name="Reiff S.B."/>
            <person name="Swart E.C."/>
            <person name="Gosai S."/>
            <person name="Prabakaran S."/>
            <person name="Witkowska E."/>
            <person name="Larue G.E."/>
            <person name="Fisher S."/>
            <person name="Freeman R.M."/>
            <person name="Gunawardena J."/>
            <person name="Chu W."/>
            <person name="Stover N.A."/>
            <person name="Gregory B.D."/>
            <person name="Nowacki M."/>
            <person name="Derisi J."/>
            <person name="Roy S.W."/>
            <person name="Marshall W.F."/>
            <person name="Sood P."/>
        </authorList>
    </citation>
    <scope>NUCLEOTIDE SEQUENCE [LARGE SCALE GENOMIC DNA]</scope>
    <source>
        <strain evidence="3">WM001</strain>
    </source>
</reference>
<name>A0A1R2BGT1_9CILI</name>
<evidence type="ECO:0000313" key="4">
    <source>
        <dbReference type="Proteomes" id="UP000187209"/>
    </source>
</evidence>
<dbReference type="Proteomes" id="UP000187209">
    <property type="component" value="Unassembled WGS sequence"/>
</dbReference>
<evidence type="ECO:0000256" key="1">
    <source>
        <dbReference type="SAM" id="Coils"/>
    </source>
</evidence>
<feature type="coiled-coil region" evidence="1">
    <location>
        <begin position="126"/>
        <end position="168"/>
    </location>
</feature>
<gene>
    <name evidence="3" type="ORF">SteCoe_24749</name>
</gene>
<keyword evidence="1" id="KW-0175">Coiled coil</keyword>
<proteinExistence type="predicted"/>
<comment type="caution">
    <text evidence="3">The sequence shown here is derived from an EMBL/GenBank/DDBJ whole genome shotgun (WGS) entry which is preliminary data.</text>
</comment>
<dbReference type="AlphaFoldDB" id="A0A1R2BGT1"/>
<protein>
    <submittedName>
        <fullName evidence="3">Uncharacterized protein</fullName>
    </submittedName>
</protein>
<keyword evidence="4" id="KW-1185">Reference proteome</keyword>
<evidence type="ECO:0000256" key="2">
    <source>
        <dbReference type="SAM" id="MobiDB-lite"/>
    </source>
</evidence>
<evidence type="ECO:0000313" key="3">
    <source>
        <dbReference type="EMBL" id="OMJ75987.1"/>
    </source>
</evidence>
<feature type="compositionally biased region" description="Low complexity" evidence="2">
    <location>
        <begin position="171"/>
        <end position="181"/>
    </location>
</feature>
<accession>A0A1R2BGT1</accession>
<feature type="region of interest" description="Disordered" evidence="2">
    <location>
        <begin position="171"/>
        <end position="200"/>
    </location>
</feature>
<organism evidence="3 4">
    <name type="scientific">Stentor coeruleus</name>
    <dbReference type="NCBI Taxonomy" id="5963"/>
    <lineage>
        <taxon>Eukaryota</taxon>
        <taxon>Sar</taxon>
        <taxon>Alveolata</taxon>
        <taxon>Ciliophora</taxon>
        <taxon>Postciliodesmatophora</taxon>
        <taxon>Heterotrichea</taxon>
        <taxon>Heterotrichida</taxon>
        <taxon>Stentoridae</taxon>
        <taxon>Stentor</taxon>
    </lineage>
</organism>
<dbReference type="EMBL" id="MPUH01000658">
    <property type="protein sequence ID" value="OMJ75987.1"/>
    <property type="molecule type" value="Genomic_DNA"/>
</dbReference>
<sequence length="288" mass="33031">MHPSDKFLQLEKDNEIESVRFKITNLKNVLEEITLQPKLSPCDKNYVIILIRHGLTVLNTRNPQVLENIIDSLNSMLKSYKGSLCTRIYTERFTSLVAQLMGCLIIESNLKTLKAGEKNIFKDIEIKSLKEQVEYYRSRAEILQKVVAKTQNMNLPELNRKLEAIRSELGSLSPSGSSASSILPDERPFSPIGSSDEENKDQEEMKKYFYSLCLTQKINVSAAKKHVPNLSISKMLQDVMDKGIPSEDWQAFISTQFSNPDQKFVDQKPQRRSPLKHLKVFEKIIEDH</sequence>